<name>A0A1N7QSU1_9RHOB</name>
<proteinExistence type="predicted"/>
<dbReference type="SUPFAM" id="SSF55961">
    <property type="entry name" value="Bet v1-like"/>
    <property type="match status" value="1"/>
</dbReference>
<dbReference type="OrthoDB" id="9810827at2"/>
<dbReference type="InterPro" id="IPR019587">
    <property type="entry name" value="Polyketide_cyclase/dehydratase"/>
</dbReference>
<reference evidence="1 2" key="1">
    <citation type="submission" date="2017-01" db="EMBL/GenBank/DDBJ databases">
        <authorList>
            <person name="Mah S.A."/>
            <person name="Swanson W.J."/>
            <person name="Moy G.W."/>
            <person name="Vacquier V.D."/>
        </authorList>
    </citation>
    <scope>NUCLEOTIDE SEQUENCE [LARGE SCALE GENOMIC DNA]</scope>
    <source>
        <strain evidence="1 2">DSM 26375</strain>
    </source>
</reference>
<protein>
    <submittedName>
        <fullName evidence="1">Polyketide cyclase / dehydrase and lipid transport</fullName>
    </submittedName>
</protein>
<dbReference type="Pfam" id="PF10604">
    <property type="entry name" value="Polyketide_cyc2"/>
    <property type="match status" value="1"/>
</dbReference>
<dbReference type="RefSeq" id="WP_076534691.1">
    <property type="nucleotide sequence ID" value="NZ_BMEH01000026.1"/>
</dbReference>
<dbReference type="Proteomes" id="UP000186141">
    <property type="component" value="Unassembled WGS sequence"/>
</dbReference>
<organism evidence="1 2">
    <name type="scientific">Gemmobacter megaterium</name>
    <dbReference type="NCBI Taxonomy" id="1086013"/>
    <lineage>
        <taxon>Bacteria</taxon>
        <taxon>Pseudomonadati</taxon>
        <taxon>Pseudomonadota</taxon>
        <taxon>Alphaproteobacteria</taxon>
        <taxon>Rhodobacterales</taxon>
        <taxon>Paracoccaceae</taxon>
        <taxon>Gemmobacter</taxon>
    </lineage>
</organism>
<dbReference type="InterPro" id="IPR023393">
    <property type="entry name" value="START-like_dom_sf"/>
</dbReference>
<dbReference type="EMBL" id="FTOT01000027">
    <property type="protein sequence ID" value="SIT25814.1"/>
    <property type="molecule type" value="Genomic_DNA"/>
</dbReference>
<dbReference type="STRING" id="1086013.SAMN05421774_1276"/>
<keyword evidence="2" id="KW-1185">Reference proteome</keyword>
<dbReference type="Gene3D" id="3.30.530.20">
    <property type="match status" value="1"/>
</dbReference>
<evidence type="ECO:0000313" key="2">
    <source>
        <dbReference type="Proteomes" id="UP000186141"/>
    </source>
</evidence>
<dbReference type="AlphaFoldDB" id="A0A1N7QSU1"/>
<sequence length="141" mass="15343">MTITHSIAVSAPRATVFALYEDVASWPAWDQETKDVFLPEGLRQGSAGWLKPRKGPKARVRVAEVVPGRSFTMEGQLPLCRMHFGHELEDDGAQTTATHSVRFSGPLSFLFRRLVGREINATLPATLLGLKRAGEAGAKSG</sequence>
<gene>
    <name evidence="1" type="ORF">SAMN05421774_1276</name>
</gene>
<accession>A0A1N7QSU1</accession>
<evidence type="ECO:0000313" key="1">
    <source>
        <dbReference type="EMBL" id="SIT25814.1"/>
    </source>
</evidence>